<dbReference type="AlphaFoldDB" id="A0AAW0EV28"/>
<keyword evidence="2" id="KW-0812">Transmembrane</keyword>
<feature type="transmembrane region" description="Helical" evidence="2">
    <location>
        <begin position="93"/>
        <end position="114"/>
    </location>
</feature>
<keyword evidence="2" id="KW-0472">Membrane</keyword>
<sequence>MPPKRSASKARSRSAKGRAASRSRTPARARTPARSNSRRGSDSTAPEAPVVAPSRRSSDVSMWDADAKLRAAMRPRSARGIGRFFGQGRARLWGYWTAVIVFQVLLIIWGKWAVDMYKTYKASH</sequence>
<feature type="region of interest" description="Disordered" evidence="1">
    <location>
        <begin position="1"/>
        <end position="59"/>
    </location>
</feature>
<organism evidence="3 4">
    <name type="scientific">Novymonas esmeraldas</name>
    <dbReference type="NCBI Taxonomy" id="1808958"/>
    <lineage>
        <taxon>Eukaryota</taxon>
        <taxon>Discoba</taxon>
        <taxon>Euglenozoa</taxon>
        <taxon>Kinetoplastea</taxon>
        <taxon>Metakinetoplastina</taxon>
        <taxon>Trypanosomatida</taxon>
        <taxon>Trypanosomatidae</taxon>
        <taxon>Novymonas</taxon>
    </lineage>
</organism>
<gene>
    <name evidence="3" type="ORF">NESM_000715400</name>
</gene>
<protein>
    <submittedName>
        <fullName evidence="3">Uncharacterized protein</fullName>
    </submittedName>
</protein>
<comment type="caution">
    <text evidence="3">The sequence shown here is derived from an EMBL/GenBank/DDBJ whole genome shotgun (WGS) entry which is preliminary data.</text>
</comment>
<reference evidence="3 4" key="1">
    <citation type="journal article" date="2021" name="MBio">
        <title>A New Model Trypanosomatid, Novymonas esmeraldas: Genomic Perception of Its 'Candidatus Pandoraea novymonadis' Endosymbiont.</title>
        <authorList>
            <person name="Zakharova A."/>
            <person name="Saura A."/>
            <person name="Butenko A."/>
            <person name="Podesvova L."/>
            <person name="Warmusova S."/>
            <person name="Kostygov A.Y."/>
            <person name="Nenarokova A."/>
            <person name="Lukes J."/>
            <person name="Opperdoes F.R."/>
            <person name="Yurchenko V."/>
        </authorList>
    </citation>
    <scope>NUCLEOTIDE SEQUENCE [LARGE SCALE GENOMIC DNA]</scope>
    <source>
        <strain evidence="3 4">E262AT.01</strain>
    </source>
</reference>
<proteinExistence type="predicted"/>
<keyword evidence="2" id="KW-1133">Transmembrane helix</keyword>
<evidence type="ECO:0000256" key="2">
    <source>
        <dbReference type="SAM" id="Phobius"/>
    </source>
</evidence>
<accession>A0AAW0EV28</accession>
<dbReference type="EMBL" id="JAECZO010000114">
    <property type="protein sequence ID" value="KAK7197640.1"/>
    <property type="molecule type" value="Genomic_DNA"/>
</dbReference>
<dbReference type="Proteomes" id="UP001430356">
    <property type="component" value="Unassembled WGS sequence"/>
</dbReference>
<evidence type="ECO:0000313" key="3">
    <source>
        <dbReference type="EMBL" id="KAK7197640.1"/>
    </source>
</evidence>
<evidence type="ECO:0000313" key="4">
    <source>
        <dbReference type="Proteomes" id="UP001430356"/>
    </source>
</evidence>
<name>A0AAW0EV28_9TRYP</name>
<evidence type="ECO:0000256" key="1">
    <source>
        <dbReference type="SAM" id="MobiDB-lite"/>
    </source>
</evidence>
<keyword evidence="4" id="KW-1185">Reference proteome</keyword>
<feature type="compositionally biased region" description="Basic residues" evidence="1">
    <location>
        <begin position="1"/>
        <end position="27"/>
    </location>
</feature>